<dbReference type="Proteomes" id="UP001177021">
    <property type="component" value="Unassembled WGS sequence"/>
</dbReference>
<evidence type="ECO:0000313" key="1">
    <source>
        <dbReference type="EMBL" id="CAJ2637295.1"/>
    </source>
</evidence>
<name>A0ACB0IZI0_TRIPR</name>
<organism evidence="1 2">
    <name type="scientific">Trifolium pratense</name>
    <name type="common">Red clover</name>
    <dbReference type="NCBI Taxonomy" id="57577"/>
    <lineage>
        <taxon>Eukaryota</taxon>
        <taxon>Viridiplantae</taxon>
        <taxon>Streptophyta</taxon>
        <taxon>Embryophyta</taxon>
        <taxon>Tracheophyta</taxon>
        <taxon>Spermatophyta</taxon>
        <taxon>Magnoliopsida</taxon>
        <taxon>eudicotyledons</taxon>
        <taxon>Gunneridae</taxon>
        <taxon>Pentapetalae</taxon>
        <taxon>rosids</taxon>
        <taxon>fabids</taxon>
        <taxon>Fabales</taxon>
        <taxon>Fabaceae</taxon>
        <taxon>Papilionoideae</taxon>
        <taxon>50 kb inversion clade</taxon>
        <taxon>NPAAA clade</taxon>
        <taxon>Hologalegina</taxon>
        <taxon>IRL clade</taxon>
        <taxon>Trifolieae</taxon>
        <taxon>Trifolium</taxon>
    </lineage>
</organism>
<proteinExistence type="predicted"/>
<keyword evidence="2" id="KW-1185">Reference proteome</keyword>
<protein>
    <submittedName>
        <fullName evidence="1">Uncharacterized protein</fullName>
    </submittedName>
</protein>
<dbReference type="EMBL" id="CASHSV030000013">
    <property type="protein sequence ID" value="CAJ2637295.1"/>
    <property type="molecule type" value="Genomic_DNA"/>
</dbReference>
<evidence type="ECO:0000313" key="2">
    <source>
        <dbReference type="Proteomes" id="UP001177021"/>
    </source>
</evidence>
<accession>A0ACB0IZI0</accession>
<gene>
    <name evidence="1" type="ORF">MILVUS5_LOCUS7667</name>
</gene>
<sequence length="371" mass="42414">MCIGTKQKRLKNTKNSDNQEVTSVLDDNMLELIAKRLNVVSFCAFGAVCKRKNEICKRIKEDFQQSIAPLAMFTTKDDMMKTCYLFDMTNGKTMKVTLNNMDGNLLVGCTEGYIIFEKKGGKSVFLVNPLTGHQLPYSISSWIKRYSRPRHDHIIMATDLPSKSNVLLAVSNDVDGWCEYQIYHSGIDGWITDIPDTKDWMDVVVFKNRFYVVTNEAQLGELRIEQLYLKFNWLVVKNTPLNVDSENLKLVVGNNQLFMVDFLAEEYLDIYKIDFDAMEWIKVDDLGDQALFLGGELGSAMRKPGKWGCPSNCVYFIKDSPPRCCLYSMEAKMIDDYPIEGNPTSSDELCSLGWYYPDQCLKINYVESGIE</sequence>
<comment type="caution">
    <text evidence="1">The sequence shown here is derived from an EMBL/GenBank/DDBJ whole genome shotgun (WGS) entry which is preliminary data.</text>
</comment>
<reference evidence="1" key="1">
    <citation type="submission" date="2023-10" db="EMBL/GenBank/DDBJ databases">
        <authorList>
            <person name="Rodriguez Cubillos JULIANA M."/>
            <person name="De Vega J."/>
        </authorList>
    </citation>
    <scope>NUCLEOTIDE SEQUENCE</scope>
</reference>